<evidence type="ECO:0000313" key="2">
    <source>
        <dbReference type="EMBL" id="QEN05220.1"/>
    </source>
</evidence>
<keyword evidence="3" id="KW-1185">Reference proteome</keyword>
<evidence type="ECO:0000256" key="1">
    <source>
        <dbReference type="SAM" id="Phobius"/>
    </source>
</evidence>
<dbReference type="OrthoDB" id="1523880at2"/>
<dbReference type="EMBL" id="CP035807">
    <property type="protein sequence ID" value="QEN05220.1"/>
    <property type="molecule type" value="Genomic_DNA"/>
</dbReference>
<feature type="transmembrane region" description="Helical" evidence="1">
    <location>
        <begin position="105"/>
        <end position="134"/>
    </location>
</feature>
<feature type="transmembrane region" description="Helical" evidence="1">
    <location>
        <begin position="201"/>
        <end position="223"/>
    </location>
</feature>
<reference evidence="2 3" key="2">
    <citation type="submission" date="2019-09" db="EMBL/GenBank/DDBJ databases">
        <title>Complete Genome Sequence and Methylome Analysis of free living Spirochaetas.</title>
        <authorList>
            <person name="Leshcheva N."/>
            <person name="Mikheeva N."/>
        </authorList>
    </citation>
    <scope>NUCLEOTIDE SEQUENCE [LARGE SCALE GENOMIC DNA]</scope>
    <source>
        <strain evidence="2 3">P</strain>
    </source>
</reference>
<keyword evidence="1" id="KW-0472">Membrane</keyword>
<name>A0A5C1QDS1_9SPIO</name>
<proteinExistence type="predicted"/>
<keyword evidence="1" id="KW-0812">Transmembrane</keyword>
<dbReference type="AlphaFoldDB" id="A0A5C1QDS1"/>
<dbReference type="Proteomes" id="UP000323824">
    <property type="component" value="Chromosome"/>
</dbReference>
<accession>A0A5C1QDS1</accession>
<reference evidence="2 3" key="1">
    <citation type="submission" date="2019-02" db="EMBL/GenBank/DDBJ databases">
        <authorList>
            <person name="Fomenkov A."/>
            <person name="Dubinina G."/>
            <person name="Grabovich M."/>
            <person name="Vincze T."/>
            <person name="Roberts R.J."/>
        </authorList>
    </citation>
    <scope>NUCLEOTIDE SEQUENCE [LARGE SCALE GENOMIC DNA]</scope>
    <source>
        <strain evidence="2 3">P</strain>
    </source>
</reference>
<gene>
    <name evidence="2" type="ORF">EW093_11025</name>
</gene>
<dbReference type="KEGG" id="sper:EW093_11025"/>
<feature type="transmembrane region" description="Helical" evidence="1">
    <location>
        <begin position="259"/>
        <end position="279"/>
    </location>
</feature>
<protein>
    <submittedName>
        <fullName evidence="2">Uncharacterized protein</fullName>
    </submittedName>
</protein>
<feature type="transmembrane region" description="Helical" evidence="1">
    <location>
        <begin position="64"/>
        <end position="84"/>
    </location>
</feature>
<feature type="transmembrane region" description="Helical" evidence="1">
    <location>
        <begin position="25"/>
        <end position="44"/>
    </location>
</feature>
<evidence type="ECO:0000313" key="3">
    <source>
        <dbReference type="Proteomes" id="UP000323824"/>
    </source>
</evidence>
<organism evidence="2 3">
    <name type="scientific">Thiospirochaeta perfilievii</name>
    <dbReference type="NCBI Taxonomy" id="252967"/>
    <lineage>
        <taxon>Bacteria</taxon>
        <taxon>Pseudomonadati</taxon>
        <taxon>Spirochaetota</taxon>
        <taxon>Spirochaetia</taxon>
        <taxon>Spirochaetales</taxon>
        <taxon>Spirochaetaceae</taxon>
        <taxon>Thiospirochaeta</taxon>
    </lineage>
</organism>
<sequence length="288" mass="32425">MNKYFNSRRFGLLCKNEVLSNYKSWGLYFITIVGSYTVLAMLITAYNKFTGQGVHGYDPNTLNYLFPGFLFIGGYIVSSLKFSDINDKFKSSLWFSLPGSTFEKYSVGVIVSSIGYSIFIIVSFIVASAISNIFTRPFFGSGMSIFNPLILGADRYAGVVEYSASTGGVNVMVWVLIYVLTNSIFLVGSIVFRKGAFIKTLLVSSVVQTLLSIILGVIIYFTFRIGITDSWDVRIFESIFKYLESHTDSETFNMFMLKWTLLFLIPISLFFNVVGYFKLEEKEVKGGI</sequence>
<feature type="transmembrane region" description="Helical" evidence="1">
    <location>
        <begin position="171"/>
        <end position="192"/>
    </location>
</feature>
<keyword evidence="1" id="KW-1133">Transmembrane helix</keyword>
<dbReference type="RefSeq" id="WP_149568459.1">
    <property type="nucleotide sequence ID" value="NZ_CP035807.1"/>
</dbReference>